<evidence type="ECO:0000313" key="6">
    <source>
        <dbReference type="Proteomes" id="UP000617734"/>
    </source>
</evidence>
<dbReference type="AlphaFoldDB" id="A0A919L2X7"/>
<organism evidence="5 6">
    <name type="scientific">Kitasatospora indigofera</name>
    <dbReference type="NCBI Taxonomy" id="67307"/>
    <lineage>
        <taxon>Bacteria</taxon>
        <taxon>Bacillati</taxon>
        <taxon>Actinomycetota</taxon>
        <taxon>Actinomycetes</taxon>
        <taxon>Kitasatosporales</taxon>
        <taxon>Streptomycetaceae</taxon>
        <taxon>Kitasatospora</taxon>
    </lineage>
</organism>
<evidence type="ECO:0000259" key="4">
    <source>
        <dbReference type="Pfam" id="PF13845"/>
    </source>
</evidence>
<feature type="compositionally biased region" description="Low complexity" evidence="1">
    <location>
        <begin position="78"/>
        <end position="90"/>
    </location>
</feature>
<dbReference type="Pfam" id="PF13845">
    <property type="entry name" value="Septum_form"/>
    <property type="match status" value="1"/>
</dbReference>
<dbReference type="EMBL" id="BNBO01000055">
    <property type="protein sequence ID" value="GHH81957.1"/>
    <property type="molecule type" value="Genomic_DNA"/>
</dbReference>
<name>A0A919L2X7_9ACTN</name>
<keyword evidence="2" id="KW-0812">Transmembrane</keyword>
<feature type="domain" description="DUF4190" evidence="3">
    <location>
        <begin position="147"/>
        <end position="201"/>
    </location>
</feature>
<reference evidence="5" key="2">
    <citation type="submission" date="2020-09" db="EMBL/GenBank/DDBJ databases">
        <authorList>
            <person name="Sun Q."/>
            <person name="Ohkuma M."/>
        </authorList>
    </citation>
    <scope>NUCLEOTIDE SEQUENCE</scope>
    <source>
        <strain evidence="5">JCM 4646</strain>
    </source>
</reference>
<feature type="region of interest" description="Disordered" evidence="1">
    <location>
        <begin position="1"/>
        <end position="120"/>
    </location>
</feature>
<evidence type="ECO:0000256" key="1">
    <source>
        <dbReference type="SAM" id="MobiDB-lite"/>
    </source>
</evidence>
<evidence type="ECO:0008006" key="7">
    <source>
        <dbReference type="Google" id="ProtNLM"/>
    </source>
</evidence>
<dbReference type="InterPro" id="IPR025241">
    <property type="entry name" value="DUF4190"/>
</dbReference>
<comment type="caution">
    <text evidence="5">The sequence shown here is derived from an EMBL/GenBank/DDBJ whole genome shotgun (WGS) entry which is preliminary data.</text>
</comment>
<feature type="domain" description="Septum formation-related" evidence="4">
    <location>
        <begin position="234"/>
        <end position="345"/>
    </location>
</feature>
<protein>
    <recommendedName>
        <fullName evidence="7">DUF4190 domain-containing protein</fullName>
    </recommendedName>
</protein>
<feature type="transmembrane region" description="Helical" evidence="2">
    <location>
        <begin position="184"/>
        <end position="208"/>
    </location>
</feature>
<feature type="compositionally biased region" description="Pro residues" evidence="1">
    <location>
        <begin position="96"/>
        <end position="116"/>
    </location>
</feature>
<dbReference type="Proteomes" id="UP000617734">
    <property type="component" value="Unassembled WGS sequence"/>
</dbReference>
<keyword evidence="6" id="KW-1185">Reference proteome</keyword>
<keyword evidence="2" id="KW-0472">Membrane</keyword>
<keyword evidence="2" id="KW-1133">Transmembrane helix</keyword>
<reference evidence="5" key="1">
    <citation type="journal article" date="2014" name="Int. J. Syst. Evol. Microbiol.">
        <title>Complete genome sequence of Corynebacterium casei LMG S-19264T (=DSM 44701T), isolated from a smear-ripened cheese.</title>
        <authorList>
            <consortium name="US DOE Joint Genome Institute (JGI-PGF)"/>
            <person name="Walter F."/>
            <person name="Albersmeier A."/>
            <person name="Kalinowski J."/>
            <person name="Ruckert C."/>
        </authorList>
    </citation>
    <scope>NUCLEOTIDE SEQUENCE</scope>
    <source>
        <strain evidence="5">JCM 4646</strain>
    </source>
</reference>
<proteinExistence type="predicted"/>
<accession>A0A919L2X7</accession>
<evidence type="ECO:0000259" key="3">
    <source>
        <dbReference type="Pfam" id="PF13828"/>
    </source>
</evidence>
<evidence type="ECO:0000313" key="5">
    <source>
        <dbReference type="EMBL" id="GHH81957.1"/>
    </source>
</evidence>
<feature type="transmembrane region" description="Helical" evidence="2">
    <location>
        <begin position="147"/>
        <end position="172"/>
    </location>
</feature>
<dbReference type="Pfam" id="PF13828">
    <property type="entry name" value="DUF4190"/>
    <property type="match status" value="1"/>
</dbReference>
<feature type="compositionally biased region" description="Pro residues" evidence="1">
    <location>
        <begin position="27"/>
        <end position="77"/>
    </location>
</feature>
<dbReference type="InterPro" id="IPR026004">
    <property type="entry name" value="Septum_form"/>
</dbReference>
<sequence length="481" mass="48643">MSPNMSKAGPGSPEDGTPGPAAELPPAELPPAELPPAELPPAEAPPADAPPVAAPPADTPPADVPPAAPAPFDPWAPPGEAEAAAPAAAGHVASSTPPPAGWPQPPAGAQPPPGWAPPATGWGAVTPGAVSGYQGMYAYQPRPTNGMAIGSLVTALTCLSPVALVLGVIALVQIHKRQERGRGMAVSGVVLGVLGLLFGALTTVGLVLGDEDGGGPRRAAGPRGAVAWDKVAKGDCYNPAQGSGDAGRQVSWVTKVPCSLPHHSEAAGTAPITAAEGGGYPGEDAILKSADALCKPVFDDYVLDDWAVPDGVGLGYMYPTRGSWRASGGAVICVLEDDDAQHKGSLRTDRTTLTPAQLAYLEAVKPLNAAADDIPEDEVEDAPADYRAWAATMAEATQQEAEKLAAIAWPEGARAPGEAMVASKPAAVEAWHAVKTARDGAELARAVRRAEGLLRDSVGEAKAVRAALGLSTGEHPGDIQV</sequence>
<evidence type="ECO:0000256" key="2">
    <source>
        <dbReference type="SAM" id="Phobius"/>
    </source>
</evidence>
<gene>
    <name evidence="5" type="ORF">GCM10018781_65670</name>
</gene>